<dbReference type="Gene3D" id="3.30.2010.10">
    <property type="entry name" value="Metalloproteases ('zincins'), catalytic domain"/>
    <property type="match status" value="1"/>
</dbReference>
<dbReference type="OrthoDB" id="447842at2759"/>
<dbReference type="GO" id="GO:0006281">
    <property type="term" value="P:DNA repair"/>
    <property type="evidence" value="ECO:0007669"/>
    <property type="project" value="TreeGrafter"/>
</dbReference>
<sequence>MPLGFERINERTQRPNALINFIKPLPGIDHDLALDFLNRVAAIVYPVMKRNHIAVMALEEFPANREFVGRNFNAGEVVQLVLKAPGGAWLPFKHVQMVMMHELAHCKQMNHSGAFWKIRDAYAAELRELWERRYIGEGMWGRGTSLLSGRYETETMPAAGGEVKQLCGGTYRSGRGKRKRKAEKEKMSYAERQQRRILKKFGAGGSALGADEEIKAKLENGKKSKGKPRVAGSARGRELRAAAALARFDQAKKVEVKVEDRSESESDSDYDEGSSQIADIDIDGKRMTDGKGRGLVKVCEGEDDDTNAHREMDEIYSFNYIHHEDPPSLQSKPKKLMDLDEDQTTDASESSRPASTRRLSRNKSSNAPISHTRPRSAMTKSAKSRRMASHDNITQDKTAQFPGSKPPISNDICPVCSLVNDPDTVLCAACSNVLNPAKMPNNWRCKSLACQGGSYINAGDYGRCGLCGASRPPNHAHPKSNMFSKVT</sequence>
<protein>
    <submittedName>
        <fullName evidence="3">WLM-domain-containing protein</fullName>
    </submittedName>
</protein>
<evidence type="ECO:0000313" key="4">
    <source>
        <dbReference type="Proteomes" id="UP000799429"/>
    </source>
</evidence>
<evidence type="ECO:0000259" key="2">
    <source>
        <dbReference type="PROSITE" id="PS51397"/>
    </source>
</evidence>
<dbReference type="PROSITE" id="PS51397">
    <property type="entry name" value="WLM"/>
    <property type="match status" value="1"/>
</dbReference>
<accession>A0A9P4VR71</accession>
<dbReference type="InterPro" id="IPR013536">
    <property type="entry name" value="WLM_dom"/>
</dbReference>
<feature type="region of interest" description="Disordered" evidence="1">
    <location>
        <begin position="254"/>
        <end position="290"/>
    </location>
</feature>
<dbReference type="GO" id="GO:0008237">
    <property type="term" value="F:metallopeptidase activity"/>
    <property type="evidence" value="ECO:0007669"/>
    <property type="project" value="TreeGrafter"/>
</dbReference>
<name>A0A9P4VR71_9PEZI</name>
<dbReference type="Pfam" id="PF08325">
    <property type="entry name" value="WLM"/>
    <property type="match status" value="1"/>
</dbReference>
<reference evidence="3" key="1">
    <citation type="journal article" date="2020" name="Stud. Mycol.">
        <title>101 Dothideomycetes genomes: a test case for predicting lifestyles and emergence of pathogens.</title>
        <authorList>
            <person name="Haridas S."/>
            <person name="Albert R."/>
            <person name="Binder M."/>
            <person name="Bloem J."/>
            <person name="Labutti K."/>
            <person name="Salamov A."/>
            <person name="Andreopoulos B."/>
            <person name="Baker S."/>
            <person name="Barry K."/>
            <person name="Bills G."/>
            <person name="Bluhm B."/>
            <person name="Cannon C."/>
            <person name="Castanera R."/>
            <person name="Culley D."/>
            <person name="Daum C."/>
            <person name="Ezra D."/>
            <person name="Gonzalez J."/>
            <person name="Henrissat B."/>
            <person name="Kuo A."/>
            <person name="Liang C."/>
            <person name="Lipzen A."/>
            <person name="Lutzoni F."/>
            <person name="Magnuson J."/>
            <person name="Mondo S."/>
            <person name="Nolan M."/>
            <person name="Ohm R."/>
            <person name="Pangilinan J."/>
            <person name="Park H.-J."/>
            <person name="Ramirez L."/>
            <person name="Alfaro M."/>
            <person name="Sun H."/>
            <person name="Tritt A."/>
            <person name="Yoshinaga Y."/>
            <person name="Zwiers L.-H."/>
            <person name="Turgeon B."/>
            <person name="Goodwin S."/>
            <person name="Spatafora J."/>
            <person name="Crous P."/>
            <person name="Grigoriev I."/>
        </authorList>
    </citation>
    <scope>NUCLEOTIDE SEQUENCE</scope>
    <source>
        <strain evidence="3">CBS 101060</strain>
    </source>
</reference>
<dbReference type="EMBL" id="MU006096">
    <property type="protein sequence ID" value="KAF2838542.1"/>
    <property type="molecule type" value="Genomic_DNA"/>
</dbReference>
<feature type="compositionally biased region" description="Basic and acidic residues" evidence="1">
    <location>
        <begin position="182"/>
        <end position="191"/>
    </location>
</feature>
<dbReference type="InterPro" id="IPR053000">
    <property type="entry name" value="WSS1-like_metalloprotease"/>
</dbReference>
<feature type="region of interest" description="Disordered" evidence="1">
    <location>
        <begin position="340"/>
        <end position="403"/>
    </location>
</feature>
<dbReference type="PANTHER" id="PTHR46622:SF1">
    <property type="entry name" value="DNA-DEPENDENT METALLOPROTEASE WSS1"/>
    <property type="match status" value="1"/>
</dbReference>
<comment type="caution">
    <text evidence="3">The sequence shown here is derived from an EMBL/GenBank/DDBJ whole genome shotgun (WGS) entry which is preliminary data.</text>
</comment>
<proteinExistence type="predicted"/>
<feature type="domain" description="WLM" evidence="2">
    <location>
        <begin position="10"/>
        <end position="249"/>
    </location>
</feature>
<gene>
    <name evidence="3" type="ORF">M501DRAFT_1004292</name>
</gene>
<feature type="compositionally biased region" description="Polar residues" evidence="1">
    <location>
        <begin position="345"/>
        <end position="354"/>
    </location>
</feature>
<keyword evidence="4" id="KW-1185">Reference proteome</keyword>
<feature type="region of interest" description="Disordered" evidence="1">
    <location>
        <begin position="169"/>
        <end position="191"/>
    </location>
</feature>
<dbReference type="Proteomes" id="UP000799429">
    <property type="component" value="Unassembled WGS sequence"/>
</dbReference>
<evidence type="ECO:0000313" key="3">
    <source>
        <dbReference type="EMBL" id="KAF2838542.1"/>
    </source>
</evidence>
<dbReference type="AlphaFoldDB" id="A0A9P4VR71"/>
<dbReference type="GO" id="GO:0005634">
    <property type="term" value="C:nucleus"/>
    <property type="evidence" value="ECO:0007669"/>
    <property type="project" value="TreeGrafter"/>
</dbReference>
<organism evidence="3 4">
    <name type="scientific">Patellaria atrata CBS 101060</name>
    <dbReference type="NCBI Taxonomy" id="1346257"/>
    <lineage>
        <taxon>Eukaryota</taxon>
        <taxon>Fungi</taxon>
        <taxon>Dikarya</taxon>
        <taxon>Ascomycota</taxon>
        <taxon>Pezizomycotina</taxon>
        <taxon>Dothideomycetes</taxon>
        <taxon>Dothideomycetes incertae sedis</taxon>
        <taxon>Patellariales</taxon>
        <taxon>Patellariaceae</taxon>
        <taxon>Patellaria</taxon>
    </lineage>
</organism>
<feature type="compositionally biased region" description="Basic and acidic residues" evidence="1">
    <location>
        <begin position="254"/>
        <end position="264"/>
    </location>
</feature>
<evidence type="ECO:0000256" key="1">
    <source>
        <dbReference type="SAM" id="MobiDB-lite"/>
    </source>
</evidence>
<dbReference type="PANTHER" id="PTHR46622">
    <property type="entry name" value="DNA-DEPENDENT METALLOPROTEASE WSS1"/>
    <property type="match status" value="1"/>
</dbReference>